<keyword evidence="5" id="KW-0812">Transmembrane</keyword>
<dbReference type="InterPro" id="IPR036396">
    <property type="entry name" value="Cyt_P450_sf"/>
</dbReference>
<dbReference type="PANTHER" id="PTHR46300">
    <property type="entry name" value="P450, PUTATIVE (EUROFUNG)-RELATED-RELATED"/>
    <property type="match status" value="1"/>
</dbReference>
<evidence type="ECO:0000313" key="12">
    <source>
        <dbReference type="EMBL" id="THU79630.1"/>
    </source>
</evidence>
<evidence type="ECO:0000256" key="2">
    <source>
        <dbReference type="ARBA" id="ARBA00004167"/>
    </source>
</evidence>
<evidence type="ECO:0000256" key="10">
    <source>
        <dbReference type="ARBA" id="ARBA00023033"/>
    </source>
</evidence>
<dbReference type="Proteomes" id="UP000297245">
    <property type="component" value="Unassembled WGS sequence"/>
</dbReference>
<dbReference type="GO" id="GO:0004497">
    <property type="term" value="F:monooxygenase activity"/>
    <property type="evidence" value="ECO:0007669"/>
    <property type="project" value="UniProtKB-KW"/>
</dbReference>
<protein>
    <recommendedName>
        <fullName evidence="14">Cytochrome P450</fullName>
    </recommendedName>
</protein>
<accession>A0A4S8KUZ7</accession>
<keyword evidence="7" id="KW-1133">Transmembrane helix</keyword>
<proteinExistence type="inferred from homology"/>
<keyword evidence="11" id="KW-0472">Membrane</keyword>
<dbReference type="EMBL" id="ML180000">
    <property type="protein sequence ID" value="THU79630.1"/>
    <property type="molecule type" value="Genomic_DNA"/>
</dbReference>
<evidence type="ECO:0000256" key="11">
    <source>
        <dbReference type="ARBA" id="ARBA00023136"/>
    </source>
</evidence>
<dbReference type="Gene3D" id="1.10.630.10">
    <property type="entry name" value="Cytochrome P450"/>
    <property type="match status" value="1"/>
</dbReference>
<keyword evidence="8" id="KW-0560">Oxidoreductase</keyword>
<dbReference type="SUPFAM" id="SSF48264">
    <property type="entry name" value="Cytochrome P450"/>
    <property type="match status" value="1"/>
</dbReference>
<keyword evidence="13" id="KW-1185">Reference proteome</keyword>
<comment type="cofactor">
    <cofactor evidence="1">
        <name>heme</name>
        <dbReference type="ChEBI" id="CHEBI:30413"/>
    </cofactor>
</comment>
<name>A0A4S8KUZ7_DENBC</name>
<reference evidence="12 13" key="1">
    <citation type="journal article" date="2019" name="Nat. Ecol. Evol.">
        <title>Megaphylogeny resolves global patterns of mushroom evolution.</title>
        <authorList>
            <person name="Varga T."/>
            <person name="Krizsan K."/>
            <person name="Foldi C."/>
            <person name="Dima B."/>
            <person name="Sanchez-Garcia M."/>
            <person name="Sanchez-Ramirez S."/>
            <person name="Szollosi G.J."/>
            <person name="Szarkandi J.G."/>
            <person name="Papp V."/>
            <person name="Albert L."/>
            <person name="Andreopoulos W."/>
            <person name="Angelini C."/>
            <person name="Antonin V."/>
            <person name="Barry K.W."/>
            <person name="Bougher N.L."/>
            <person name="Buchanan P."/>
            <person name="Buyck B."/>
            <person name="Bense V."/>
            <person name="Catcheside P."/>
            <person name="Chovatia M."/>
            <person name="Cooper J."/>
            <person name="Damon W."/>
            <person name="Desjardin D."/>
            <person name="Finy P."/>
            <person name="Geml J."/>
            <person name="Haridas S."/>
            <person name="Hughes K."/>
            <person name="Justo A."/>
            <person name="Karasinski D."/>
            <person name="Kautmanova I."/>
            <person name="Kiss B."/>
            <person name="Kocsube S."/>
            <person name="Kotiranta H."/>
            <person name="LaButti K.M."/>
            <person name="Lechner B.E."/>
            <person name="Liimatainen K."/>
            <person name="Lipzen A."/>
            <person name="Lukacs Z."/>
            <person name="Mihaltcheva S."/>
            <person name="Morgado L.N."/>
            <person name="Niskanen T."/>
            <person name="Noordeloos M.E."/>
            <person name="Ohm R.A."/>
            <person name="Ortiz-Santana B."/>
            <person name="Ovrebo C."/>
            <person name="Racz N."/>
            <person name="Riley R."/>
            <person name="Savchenko A."/>
            <person name="Shiryaev A."/>
            <person name="Soop K."/>
            <person name="Spirin V."/>
            <person name="Szebenyi C."/>
            <person name="Tomsovsky M."/>
            <person name="Tulloss R.E."/>
            <person name="Uehling J."/>
            <person name="Grigoriev I.V."/>
            <person name="Vagvolgyi C."/>
            <person name="Papp T."/>
            <person name="Martin F.M."/>
            <person name="Miettinen O."/>
            <person name="Hibbett D.S."/>
            <person name="Nagy L.G."/>
        </authorList>
    </citation>
    <scope>NUCLEOTIDE SEQUENCE [LARGE SCALE GENOMIC DNA]</scope>
    <source>
        <strain evidence="12 13">CBS 962.96</strain>
    </source>
</reference>
<sequence>GLLCILLASLHFYKRRRTSTPYPPGPKGLPILGNALDVPVTYQWLKFAEWTKEYGSDVISLDLFGKRLIVLDSLEAVSNIFDKQSAKYSSR</sequence>
<dbReference type="AlphaFoldDB" id="A0A4S8KUZ7"/>
<evidence type="ECO:0000256" key="7">
    <source>
        <dbReference type="ARBA" id="ARBA00022989"/>
    </source>
</evidence>
<feature type="non-terminal residue" evidence="12">
    <location>
        <position position="91"/>
    </location>
</feature>
<dbReference type="GO" id="GO:0016020">
    <property type="term" value="C:membrane"/>
    <property type="evidence" value="ECO:0007669"/>
    <property type="project" value="UniProtKB-SubCell"/>
</dbReference>
<keyword evidence="6" id="KW-0479">Metal-binding</keyword>
<evidence type="ECO:0000256" key="5">
    <source>
        <dbReference type="ARBA" id="ARBA00022692"/>
    </source>
</evidence>
<evidence type="ECO:0000256" key="1">
    <source>
        <dbReference type="ARBA" id="ARBA00001971"/>
    </source>
</evidence>
<keyword evidence="10" id="KW-0503">Monooxygenase</keyword>
<evidence type="ECO:0000256" key="4">
    <source>
        <dbReference type="ARBA" id="ARBA00022617"/>
    </source>
</evidence>
<evidence type="ECO:0008006" key="14">
    <source>
        <dbReference type="Google" id="ProtNLM"/>
    </source>
</evidence>
<dbReference type="GO" id="GO:0020037">
    <property type="term" value="F:heme binding"/>
    <property type="evidence" value="ECO:0007669"/>
    <property type="project" value="InterPro"/>
</dbReference>
<dbReference type="GO" id="GO:0016705">
    <property type="term" value="F:oxidoreductase activity, acting on paired donors, with incorporation or reduction of molecular oxygen"/>
    <property type="evidence" value="ECO:0007669"/>
    <property type="project" value="InterPro"/>
</dbReference>
<evidence type="ECO:0000256" key="9">
    <source>
        <dbReference type="ARBA" id="ARBA00023004"/>
    </source>
</evidence>
<keyword evidence="9" id="KW-0408">Iron</keyword>
<keyword evidence="4" id="KW-0349">Heme</keyword>
<dbReference type="PANTHER" id="PTHR46300:SF2">
    <property type="entry name" value="CYTOCHROME P450 MONOOXYGENASE ALNH-RELATED"/>
    <property type="match status" value="1"/>
</dbReference>
<organism evidence="12 13">
    <name type="scientific">Dendrothele bispora (strain CBS 962.96)</name>
    <dbReference type="NCBI Taxonomy" id="1314807"/>
    <lineage>
        <taxon>Eukaryota</taxon>
        <taxon>Fungi</taxon>
        <taxon>Dikarya</taxon>
        <taxon>Basidiomycota</taxon>
        <taxon>Agaricomycotina</taxon>
        <taxon>Agaricomycetes</taxon>
        <taxon>Agaricomycetidae</taxon>
        <taxon>Agaricales</taxon>
        <taxon>Agaricales incertae sedis</taxon>
        <taxon>Dendrothele</taxon>
    </lineage>
</organism>
<comment type="subcellular location">
    <subcellularLocation>
        <location evidence="2">Membrane</location>
        <topology evidence="2">Single-pass membrane protein</topology>
    </subcellularLocation>
</comment>
<evidence type="ECO:0000256" key="3">
    <source>
        <dbReference type="ARBA" id="ARBA00010617"/>
    </source>
</evidence>
<dbReference type="OrthoDB" id="1055148at2759"/>
<feature type="non-terminal residue" evidence="12">
    <location>
        <position position="1"/>
    </location>
</feature>
<evidence type="ECO:0000256" key="6">
    <source>
        <dbReference type="ARBA" id="ARBA00022723"/>
    </source>
</evidence>
<evidence type="ECO:0000313" key="13">
    <source>
        <dbReference type="Proteomes" id="UP000297245"/>
    </source>
</evidence>
<evidence type="ECO:0000256" key="8">
    <source>
        <dbReference type="ARBA" id="ARBA00023002"/>
    </source>
</evidence>
<gene>
    <name evidence="12" type="ORF">K435DRAFT_606693</name>
</gene>
<dbReference type="InterPro" id="IPR050364">
    <property type="entry name" value="Cytochrome_P450_fung"/>
</dbReference>
<comment type="similarity">
    <text evidence="3">Belongs to the cytochrome P450 family.</text>
</comment>
<dbReference type="GO" id="GO:0005506">
    <property type="term" value="F:iron ion binding"/>
    <property type="evidence" value="ECO:0007669"/>
    <property type="project" value="InterPro"/>
</dbReference>